<organism evidence="1">
    <name type="scientific">Ovis aries</name>
    <name type="common">Sheep</name>
    <dbReference type="NCBI Taxonomy" id="9940"/>
    <lineage>
        <taxon>Eukaryota</taxon>
        <taxon>Metazoa</taxon>
        <taxon>Chordata</taxon>
        <taxon>Craniata</taxon>
        <taxon>Vertebrata</taxon>
        <taxon>Euteleostomi</taxon>
        <taxon>Mammalia</taxon>
        <taxon>Eutheria</taxon>
        <taxon>Laurasiatheria</taxon>
        <taxon>Artiodactyla</taxon>
        <taxon>Ruminantia</taxon>
        <taxon>Pecora</taxon>
        <taxon>Bovidae</taxon>
        <taxon>Caprinae</taxon>
        <taxon>Ovis</taxon>
    </lineage>
</organism>
<gene>
    <name evidence="1" type="primary">RPS27L</name>
</gene>
<proteinExistence type="predicted"/>
<accession>A0AC11B959</accession>
<protein>
    <submittedName>
        <fullName evidence="1">Uncharacterized protein</fullName>
    </submittedName>
</protein>
<name>A0AC11B959_SHEEP</name>
<reference evidence="1" key="1">
    <citation type="submission" date="2020-11" db="EMBL/GenBank/DDBJ databases">
        <authorList>
            <person name="Davenport K.M."/>
            <person name="Bickhart D.M."/>
            <person name="Smith T.P.L."/>
            <person name="Murdoch B.M."/>
            <person name="Rosen B.D."/>
        </authorList>
    </citation>
    <scope>NUCLEOTIDE SEQUENCE [LARGE SCALE GENOMIC DNA]</scope>
    <source>
        <strain evidence="1">OAR_USU_Benz2616</strain>
    </source>
</reference>
<reference evidence="1" key="2">
    <citation type="submission" date="2025-08" db="UniProtKB">
        <authorList>
            <consortium name="Ensembl"/>
        </authorList>
    </citation>
    <scope>IDENTIFICATION</scope>
</reference>
<sequence length="186" mass="20546">MPVSCLLSSFAFVSAFSVARGAPRTGLIHGSAGPRDSPERRSAPRMARLFRAWRTCWDLPGRRGEPGPARAWNWKPGAALGCSRELLVGRGLLPAYLTQPPWVSLARDLLHPSLDEEKKKHKKKRLVQSPNSYFMDVKCPGCYKITTVFSHAQTVVLCVGCSTVLCQPTGGKARLTEGCSFRRKQH</sequence>
<evidence type="ECO:0000313" key="1">
    <source>
        <dbReference type="Ensembl" id="ENSOARP00020011202.2"/>
    </source>
</evidence>
<dbReference type="Ensembl" id="ENSOART00020013602.2">
    <property type="protein sequence ID" value="ENSOARP00020011202.2"/>
    <property type="gene ID" value="ENSOARG00020008837.2"/>
</dbReference>
<reference evidence="1" key="3">
    <citation type="submission" date="2025-09" db="UniProtKB">
        <authorList>
            <consortium name="Ensembl"/>
        </authorList>
    </citation>
    <scope>IDENTIFICATION</scope>
</reference>